<proteinExistence type="inferred from homology"/>
<dbReference type="InterPro" id="IPR015500">
    <property type="entry name" value="Peptidase_S8_subtilisin-rel"/>
</dbReference>
<dbReference type="RefSeq" id="WP_209646691.1">
    <property type="nucleotide sequence ID" value="NZ_JAGINW010000001.1"/>
</dbReference>
<feature type="active site" description="Charge relay system" evidence="5">
    <location>
        <position position="199"/>
    </location>
</feature>
<keyword evidence="3 5" id="KW-0378">Hydrolase</keyword>
<dbReference type="PANTHER" id="PTHR43806">
    <property type="entry name" value="PEPTIDASE S8"/>
    <property type="match status" value="1"/>
</dbReference>
<keyword evidence="10" id="KW-1185">Reference proteome</keyword>
<dbReference type="InterPro" id="IPR023828">
    <property type="entry name" value="Peptidase_S8_Ser-AS"/>
</dbReference>
<dbReference type="InterPro" id="IPR000209">
    <property type="entry name" value="Peptidase_S8/S53_dom"/>
</dbReference>
<feature type="active site" description="Charge relay system" evidence="5">
    <location>
        <position position="231"/>
    </location>
</feature>
<evidence type="ECO:0000256" key="6">
    <source>
        <dbReference type="RuleBase" id="RU003355"/>
    </source>
</evidence>
<dbReference type="PROSITE" id="PS00136">
    <property type="entry name" value="SUBTILASE_ASP"/>
    <property type="match status" value="1"/>
</dbReference>
<name>A0ABS4U039_9PSEU</name>
<dbReference type="Proteomes" id="UP001519332">
    <property type="component" value="Unassembled WGS sequence"/>
</dbReference>
<evidence type="ECO:0000256" key="7">
    <source>
        <dbReference type="SAM" id="SignalP"/>
    </source>
</evidence>
<feature type="active site" description="Charge relay system" evidence="5">
    <location>
        <position position="403"/>
    </location>
</feature>
<dbReference type="EMBL" id="JAGINW010000001">
    <property type="protein sequence ID" value="MBP2330010.1"/>
    <property type="molecule type" value="Genomic_DNA"/>
</dbReference>
<comment type="caution">
    <text evidence="9">The sequence shown here is derived from an EMBL/GenBank/DDBJ whole genome shotgun (WGS) entry which is preliminary data.</text>
</comment>
<reference evidence="9 10" key="1">
    <citation type="submission" date="2021-03" db="EMBL/GenBank/DDBJ databases">
        <title>Sequencing the genomes of 1000 actinobacteria strains.</title>
        <authorList>
            <person name="Klenk H.-P."/>
        </authorList>
    </citation>
    <scope>NUCLEOTIDE SEQUENCE [LARGE SCALE GENOMIC DNA]</scope>
    <source>
        <strain evidence="9 10">DSM 46670</strain>
    </source>
</reference>
<feature type="domain" description="Peptidase S8/S53" evidence="8">
    <location>
        <begin position="190"/>
        <end position="450"/>
    </location>
</feature>
<dbReference type="PROSITE" id="PS51892">
    <property type="entry name" value="SUBTILASE"/>
    <property type="match status" value="1"/>
</dbReference>
<dbReference type="GO" id="GO:0008233">
    <property type="term" value="F:peptidase activity"/>
    <property type="evidence" value="ECO:0007669"/>
    <property type="project" value="UniProtKB-KW"/>
</dbReference>
<dbReference type="Gene3D" id="3.40.50.200">
    <property type="entry name" value="Peptidase S8/S53 domain"/>
    <property type="match status" value="1"/>
</dbReference>
<evidence type="ECO:0000256" key="1">
    <source>
        <dbReference type="ARBA" id="ARBA00011073"/>
    </source>
</evidence>
<evidence type="ECO:0000256" key="3">
    <source>
        <dbReference type="ARBA" id="ARBA00022801"/>
    </source>
</evidence>
<evidence type="ECO:0000256" key="2">
    <source>
        <dbReference type="ARBA" id="ARBA00022670"/>
    </source>
</evidence>
<feature type="chain" id="PRO_5045795834" evidence="7">
    <location>
        <begin position="28"/>
        <end position="1061"/>
    </location>
</feature>
<dbReference type="PANTHER" id="PTHR43806:SF11">
    <property type="entry name" value="CEREVISIN-RELATED"/>
    <property type="match status" value="1"/>
</dbReference>
<dbReference type="GO" id="GO:0006508">
    <property type="term" value="P:proteolysis"/>
    <property type="evidence" value="ECO:0007669"/>
    <property type="project" value="UniProtKB-KW"/>
</dbReference>
<dbReference type="InterPro" id="IPR036852">
    <property type="entry name" value="Peptidase_S8/S53_dom_sf"/>
</dbReference>
<organism evidence="9 10">
    <name type="scientific">Kibdelosporangium banguiense</name>
    <dbReference type="NCBI Taxonomy" id="1365924"/>
    <lineage>
        <taxon>Bacteria</taxon>
        <taxon>Bacillati</taxon>
        <taxon>Actinomycetota</taxon>
        <taxon>Actinomycetes</taxon>
        <taxon>Pseudonocardiales</taxon>
        <taxon>Pseudonocardiaceae</taxon>
        <taxon>Kibdelosporangium</taxon>
    </lineage>
</organism>
<evidence type="ECO:0000313" key="10">
    <source>
        <dbReference type="Proteomes" id="UP001519332"/>
    </source>
</evidence>
<evidence type="ECO:0000256" key="5">
    <source>
        <dbReference type="PROSITE-ProRule" id="PRU01240"/>
    </source>
</evidence>
<protein>
    <submittedName>
        <fullName evidence="9">Subtilisin family serine protease</fullName>
    </submittedName>
</protein>
<keyword evidence="2 5" id="KW-0645">Protease</keyword>
<keyword evidence="7" id="KW-0732">Signal</keyword>
<evidence type="ECO:0000259" key="8">
    <source>
        <dbReference type="Pfam" id="PF00082"/>
    </source>
</evidence>
<feature type="signal peptide" evidence="7">
    <location>
        <begin position="1"/>
        <end position="27"/>
    </location>
</feature>
<evidence type="ECO:0000313" key="9">
    <source>
        <dbReference type="EMBL" id="MBP2330010.1"/>
    </source>
</evidence>
<dbReference type="PRINTS" id="PR00723">
    <property type="entry name" value="SUBTILISIN"/>
</dbReference>
<evidence type="ECO:0000256" key="4">
    <source>
        <dbReference type="ARBA" id="ARBA00022825"/>
    </source>
</evidence>
<dbReference type="InterPro" id="IPR050131">
    <property type="entry name" value="Peptidase_S8_subtilisin-like"/>
</dbReference>
<accession>A0ABS4U039</accession>
<comment type="similarity">
    <text evidence="1 5 6">Belongs to the peptidase S8 family.</text>
</comment>
<sequence length="1061" mass="111563">MKRRLLVAVLVGAAVMVVPQTPLSAVAEPRAAAKGPDGQVTLVTGDRVTVRSGQAQVQPGPGRAGISFSMRTDARGDLHVVPVDVQGDIAAGRLDKRLFAVSALIRDRFDDASTKVTPLIVTSSNARIAGRALPSVNGVAVKAEKGKPFLSGARSAGVTKVWLDGAVKATLDRSVPQVGAPDAWQAGHTGAGTKVAVLDTGVDSTHPDLADAVVDSRNFTSSDTTDDLVGHGTHVAATITGSGQYKGVAPDAKLLNGKVLDDAGYGAESQIIAGMEWAAASGADVVNMSLGSNQPSDGTDPISQALNRLTADTGALFVVAAGNKGPSEGTIGSPAAADAALTVGSVDRADALAESSSRGPRLGDGAIKPDITAPGVGIVAAKAANGWVGTPVGDRHVALSGTSMATPHVAGAAAILAGQHPKWTAEQLKAALVGSAKPNPAVSTHYQGTGRLDVARASRQNVTASPTGFALGTAKWPHNDDAPIVRKLTYTNSGDTPLNLQITADVRSPNGPAPAGMVTASPSAVTVPAGGMAEIAVTTITSLDSPDGRYTGVVVATGNGVSVRTALSFTKEVESYDVKLTAIDHSGQPSQYFYYGFNGLDQPLDVSEIAAGEVVRRLPKGRYFFDSQVITQLDAWWNTQFVEPAQVVDRDTHLTLDARQGRKVSIAVERPNAQPGNTVMLAEANTASGYTNAGFGGVDFERQLWVPSRTSLPGAARFLVQARLAEPDGKGGFEGSDYQYNVFWENDGRVPDNLHRVFKDRSLGRVNTVSAAQAPDKMGYRDHMAGGPMPLRVTEYFSPELEWGMLFAQMRMAEFFQETLMFTARPRRFAAGTERTERWNLAVFGPALPDNPVPDRWAGRLGDYMQVALPMFTDQSSTHVGYSEVDSARTTLSRDGKIIGQSNLAGTWDGEIPADRGTYKLDVATKRSGIAELSTAVQTTWTFASETVAGNTPAPLPLLVVRFAPLLDDNNRAPAGKPFMIPVYAQRNGTTSTEGVQTPSIQVSYDDGETWRPAGVSRFGSRWMALVDHPAGAKYVSLKARTQDAAGNAVDQTIIRAYALK</sequence>
<keyword evidence="4 5" id="KW-0720">Serine protease</keyword>
<gene>
    <name evidence="9" type="ORF">JOF56_010395</name>
</gene>
<dbReference type="Pfam" id="PF00082">
    <property type="entry name" value="Peptidase_S8"/>
    <property type="match status" value="1"/>
</dbReference>
<dbReference type="SUPFAM" id="SSF52743">
    <property type="entry name" value="Subtilisin-like"/>
    <property type="match status" value="1"/>
</dbReference>
<dbReference type="InterPro" id="IPR023827">
    <property type="entry name" value="Peptidase_S8_Asp-AS"/>
</dbReference>
<dbReference type="PROSITE" id="PS00138">
    <property type="entry name" value="SUBTILASE_SER"/>
    <property type="match status" value="1"/>
</dbReference>